<reference evidence="5 6" key="1">
    <citation type="submission" date="2018-08" db="EMBL/GenBank/DDBJ databases">
        <title>A genome reference for cultivated species of the human gut microbiota.</title>
        <authorList>
            <person name="Zou Y."/>
            <person name="Xue W."/>
            <person name="Luo G."/>
        </authorList>
    </citation>
    <scope>NUCLEOTIDE SEQUENCE [LARGE SCALE GENOMIC DNA]</scope>
    <source>
        <strain evidence="2 5">AF19-10AC</strain>
        <strain evidence="3 6">AF36-16BH</strain>
    </source>
</reference>
<reference evidence="4 7" key="2">
    <citation type="journal article" date="2019" name="Science, e1252229">
        <title>Invertible promoters mediate bacterial phase variation, antibiotic resistance, and host adaptation in the gut.</title>
        <authorList>
            <person name="Jiang X."/>
            <person name="Hall A.B."/>
            <person name="Arthur T.D."/>
            <person name="Plichta D.R."/>
            <person name="Covington C.T."/>
            <person name="Poyet M."/>
            <person name="Crothers J."/>
            <person name="Moses P.L."/>
            <person name="Tolonen A.C."/>
            <person name="Vlamakis H."/>
            <person name="Alm E.J."/>
            <person name="Xavier R.J."/>
        </authorList>
    </citation>
    <scope>NUCLEOTIDE SEQUENCE [LARGE SCALE GENOMIC DNA]</scope>
    <source>
        <strain evidence="4">Bf_0095</strain>
        <strain evidence="7">bf_0095</strain>
    </source>
</reference>
<evidence type="ECO:0000313" key="5">
    <source>
        <dbReference type="Proteomes" id="UP000284772"/>
    </source>
</evidence>
<dbReference type="EMBL" id="QRPE01000013">
    <property type="protein sequence ID" value="RHL92556.1"/>
    <property type="molecule type" value="Genomic_DNA"/>
</dbReference>
<dbReference type="RefSeq" id="WP_115502522.1">
    <property type="nucleotide sequence ID" value="NZ_BAABZC010000003.1"/>
</dbReference>
<protein>
    <submittedName>
        <fullName evidence="2">Uncharacterized protein</fullName>
    </submittedName>
</protein>
<sequence>MEKVAFHHGETFFPPWWKERNSTVERINVRMEKANRWKGKSIGMPKKGTTTLQSCTTNPFPTC</sequence>
<proteinExistence type="predicted"/>
<gene>
    <name evidence="2" type="ORF">DWX27_12645</name>
    <name evidence="3" type="ORF">DWZ95_12220</name>
    <name evidence="4" type="ORF">EAJ06_09160</name>
</gene>
<dbReference type="Proteomes" id="UP000285013">
    <property type="component" value="Unassembled WGS sequence"/>
</dbReference>
<name>A0A3E4IMD6_9BACE</name>
<dbReference type="EMBL" id="RCXO01000009">
    <property type="protein sequence ID" value="RYT80853.1"/>
    <property type="molecule type" value="Genomic_DNA"/>
</dbReference>
<dbReference type="AlphaFoldDB" id="A0A3E4IMD6"/>
<dbReference type="OrthoDB" id="9964396at2"/>
<evidence type="ECO:0000256" key="1">
    <source>
        <dbReference type="SAM" id="MobiDB-lite"/>
    </source>
</evidence>
<feature type="region of interest" description="Disordered" evidence="1">
    <location>
        <begin position="39"/>
        <end position="63"/>
    </location>
</feature>
<evidence type="ECO:0000313" key="4">
    <source>
        <dbReference type="EMBL" id="RYT80853.1"/>
    </source>
</evidence>
<evidence type="ECO:0000313" key="6">
    <source>
        <dbReference type="Proteomes" id="UP000285013"/>
    </source>
</evidence>
<evidence type="ECO:0000313" key="7">
    <source>
        <dbReference type="Proteomes" id="UP000291191"/>
    </source>
</evidence>
<organism evidence="2 5">
    <name type="scientific">Bacteroides intestinalis</name>
    <dbReference type="NCBI Taxonomy" id="329854"/>
    <lineage>
        <taxon>Bacteria</taxon>
        <taxon>Pseudomonadati</taxon>
        <taxon>Bacteroidota</taxon>
        <taxon>Bacteroidia</taxon>
        <taxon>Bacteroidales</taxon>
        <taxon>Bacteroidaceae</taxon>
        <taxon>Bacteroides</taxon>
    </lineage>
</organism>
<evidence type="ECO:0000313" key="2">
    <source>
        <dbReference type="EMBL" id="RGT51288.1"/>
    </source>
</evidence>
<keyword evidence="7" id="KW-1185">Reference proteome</keyword>
<dbReference type="Proteomes" id="UP000291191">
    <property type="component" value="Unassembled WGS sequence"/>
</dbReference>
<accession>A0A3E4IMD6</accession>
<feature type="compositionally biased region" description="Polar residues" evidence="1">
    <location>
        <begin position="48"/>
        <end position="63"/>
    </location>
</feature>
<comment type="caution">
    <text evidence="2">The sequence shown here is derived from an EMBL/GenBank/DDBJ whole genome shotgun (WGS) entry which is preliminary data.</text>
</comment>
<dbReference type="EMBL" id="QRWT01000012">
    <property type="protein sequence ID" value="RGT51288.1"/>
    <property type="molecule type" value="Genomic_DNA"/>
</dbReference>
<evidence type="ECO:0000313" key="3">
    <source>
        <dbReference type="EMBL" id="RHL92556.1"/>
    </source>
</evidence>
<dbReference type="Proteomes" id="UP000284772">
    <property type="component" value="Unassembled WGS sequence"/>
</dbReference>